<gene>
    <name evidence="6" type="ORF">DAERI_210047</name>
</gene>
<evidence type="ECO:0000256" key="3">
    <source>
        <dbReference type="ARBA" id="ARBA00022840"/>
    </source>
</evidence>
<reference evidence="7" key="1">
    <citation type="submission" date="2018-01" db="EMBL/GenBank/DDBJ databases">
        <title>Draft Genome Sequence of the Radioresistant Bacterium Deinococcus aerius TR0125, Isolated from the Higher Atmosphere above Japan.</title>
        <authorList>
            <person name="Satoh K."/>
            <person name="Arai H."/>
            <person name="Sanzen T."/>
            <person name="Kawaguchi Y."/>
            <person name="Hayashi H."/>
            <person name="Yokobori S."/>
            <person name="Yamagishi A."/>
            <person name="Oono Y."/>
            <person name="Narumi I."/>
        </authorList>
    </citation>
    <scope>NUCLEOTIDE SEQUENCE [LARGE SCALE GENOMIC DNA]</scope>
    <source>
        <strain evidence="7">TR0125</strain>
    </source>
</reference>
<evidence type="ECO:0000259" key="5">
    <source>
        <dbReference type="Pfam" id="PF00582"/>
    </source>
</evidence>
<dbReference type="PRINTS" id="PR01438">
    <property type="entry name" value="UNVRSLSTRESS"/>
</dbReference>
<evidence type="ECO:0000313" key="7">
    <source>
        <dbReference type="Proteomes" id="UP000236569"/>
    </source>
</evidence>
<keyword evidence="3" id="KW-0067">ATP-binding</keyword>
<feature type="region of interest" description="Disordered" evidence="4">
    <location>
        <begin position="80"/>
        <end position="106"/>
    </location>
</feature>
<sequence>MGGVRELAFPGARAVCLESGGRPTEEVIADEAERAGVDLVVMSTHGRSGLAHFLLGSVAGAVLRRVRVPVLLVRAPTAAARRSQRDAATRQTGEIPAEQGKTRSARVWPTWGRVPLPVP</sequence>
<organism evidence="6 7">
    <name type="scientific">Deinococcus aerius</name>
    <dbReference type="NCBI Taxonomy" id="200253"/>
    <lineage>
        <taxon>Bacteria</taxon>
        <taxon>Thermotogati</taxon>
        <taxon>Deinococcota</taxon>
        <taxon>Deinococci</taxon>
        <taxon>Deinococcales</taxon>
        <taxon>Deinococcaceae</taxon>
        <taxon>Deinococcus</taxon>
    </lineage>
</organism>
<feature type="domain" description="UspA" evidence="5">
    <location>
        <begin position="7"/>
        <end position="74"/>
    </location>
</feature>
<dbReference type="Gene3D" id="3.40.50.620">
    <property type="entry name" value="HUPs"/>
    <property type="match status" value="1"/>
</dbReference>
<dbReference type="Proteomes" id="UP000236569">
    <property type="component" value="Unassembled WGS sequence"/>
</dbReference>
<dbReference type="InterPro" id="IPR014729">
    <property type="entry name" value="Rossmann-like_a/b/a_fold"/>
</dbReference>
<evidence type="ECO:0000256" key="2">
    <source>
        <dbReference type="ARBA" id="ARBA00022741"/>
    </source>
</evidence>
<comment type="similarity">
    <text evidence="1">Belongs to the universal stress protein A family.</text>
</comment>
<evidence type="ECO:0000256" key="1">
    <source>
        <dbReference type="ARBA" id="ARBA00008791"/>
    </source>
</evidence>
<dbReference type="PANTHER" id="PTHR46268:SF27">
    <property type="entry name" value="UNIVERSAL STRESS PROTEIN RV2623"/>
    <property type="match status" value="1"/>
</dbReference>
<dbReference type="CDD" id="cd00293">
    <property type="entry name" value="USP-like"/>
    <property type="match status" value="1"/>
</dbReference>
<keyword evidence="7" id="KW-1185">Reference proteome</keyword>
<dbReference type="AlphaFoldDB" id="A0A2I9DRL4"/>
<name>A0A2I9DRL4_9DEIO</name>
<dbReference type="InterPro" id="IPR006016">
    <property type="entry name" value="UspA"/>
</dbReference>
<evidence type="ECO:0000256" key="4">
    <source>
        <dbReference type="SAM" id="MobiDB-lite"/>
    </source>
</evidence>
<dbReference type="SUPFAM" id="SSF52402">
    <property type="entry name" value="Adenine nucleotide alpha hydrolases-like"/>
    <property type="match status" value="1"/>
</dbReference>
<dbReference type="GO" id="GO:0005524">
    <property type="term" value="F:ATP binding"/>
    <property type="evidence" value="ECO:0007669"/>
    <property type="project" value="UniProtKB-KW"/>
</dbReference>
<dbReference type="Pfam" id="PF00582">
    <property type="entry name" value="Usp"/>
    <property type="match status" value="1"/>
</dbReference>
<proteinExistence type="inferred from homology"/>
<dbReference type="InterPro" id="IPR006015">
    <property type="entry name" value="Universal_stress_UspA"/>
</dbReference>
<protein>
    <submittedName>
        <fullName evidence="6">Universal stress protein</fullName>
    </submittedName>
</protein>
<dbReference type="EMBL" id="BFAG01000021">
    <property type="protein sequence ID" value="GBF08051.1"/>
    <property type="molecule type" value="Genomic_DNA"/>
</dbReference>
<accession>A0A2I9DRL4</accession>
<dbReference type="PANTHER" id="PTHR46268">
    <property type="entry name" value="STRESS RESPONSE PROTEIN NHAX"/>
    <property type="match status" value="1"/>
</dbReference>
<evidence type="ECO:0000313" key="6">
    <source>
        <dbReference type="EMBL" id="GBF08051.1"/>
    </source>
</evidence>
<comment type="caution">
    <text evidence="6">The sequence shown here is derived from an EMBL/GenBank/DDBJ whole genome shotgun (WGS) entry which is preliminary data.</text>
</comment>
<keyword evidence="2" id="KW-0547">Nucleotide-binding</keyword>